<name>A0A3A3GER6_PANTH</name>
<dbReference type="InterPro" id="IPR025716">
    <property type="entry name" value="Post-transcriptional_regulator"/>
</dbReference>
<reference evidence="1 2" key="1">
    <citation type="submission" date="2018-09" db="EMBL/GenBank/DDBJ databases">
        <title>Paenibacillus SK2017-BO5.</title>
        <authorList>
            <person name="Piskunova J.V."/>
            <person name="Dubiley S.A."/>
            <person name="Severinov K.V."/>
        </authorList>
    </citation>
    <scope>NUCLEOTIDE SEQUENCE [LARGE SCALE GENOMIC DNA]</scope>
    <source>
        <strain evidence="1 2">BO5</strain>
    </source>
</reference>
<evidence type="ECO:0000313" key="2">
    <source>
        <dbReference type="Proteomes" id="UP000266177"/>
    </source>
</evidence>
<evidence type="ECO:0000313" key="1">
    <source>
        <dbReference type="EMBL" id="RJG21220.1"/>
    </source>
</evidence>
<comment type="caution">
    <text evidence="1">The sequence shown here is derived from an EMBL/GenBank/DDBJ whole genome shotgun (WGS) entry which is preliminary data.</text>
</comment>
<accession>A0A3A3GER6</accession>
<protein>
    <recommendedName>
        <fullName evidence="3">Post-transcriptional regulator</fullName>
    </recommendedName>
</protein>
<dbReference type="OrthoDB" id="2990595at2"/>
<gene>
    <name evidence="1" type="ORF">DQX05_22190</name>
</gene>
<evidence type="ECO:0008006" key="3">
    <source>
        <dbReference type="Google" id="ProtNLM"/>
    </source>
</evidence>
<dbReference type="Proteomes" id="UP000266177">
    <property type="component" value="Unassembled WGS sequence"/>
</dbReference>
<proteinExistence type="predicted"/>
<organism evidence="1 2">
    <name type="scientific">Paenibacillus thiaminolyticus</name>
    <name type="common">Bacillus thiaminolyticus</name>
    <dbReference type="NCBI Taxonomy" id="49283"/>
    <lineage>
        <taxon>Bacteria</taxon>
        <taxon>Bacillati</taxon>
        <taxon>Bacillota</taxon>
        <taxon>Bacilli</taxon>
        <taxon>Bacillales</taxon>
        <taxon>Paenibacillaceae</taxon>
        <taxon>Paenibacillus</taxon>
    </lineage>
</organism>
<dbReference type="AlphaFoldDB" id="A0A3A3GER6"/>
<dbReference type="EMBL" id="QYZD01000026">
    <property type="protein sequence ID" value="RJG21220.1"/>
    <property type="molecule type" value="Genomic_DNA"/>
</dbReference>
<sequence length="85" mass="9731">MSEPCTEQERLEAIEMCCESKAEELRLLGYEQVTGEDVWECVSAKYKKEDAEPAMHQVVNDILSLKATQFMNFMTMAAYRGSPFI</sequence>
<dbReference type="Pfam" id="PF13797">
    <property type="entry name" value="Post_transc_reg"/>
    <property type="match status" value="1"/>
</dbReference>